<comment type="caution">
    <text evidence="1">The sequence shown here is derived from an EMBL/GenBank/DDBJ whole genome shotgun (WGS) entry which is preliminary data.</text>
</comment>
<protein>
    <recommendedName>
        <fullName evidence="3">Lipoprotein</fullName>
    </recommendedName>
</protein>
<evidence type="ECO:0000313" key="1">
    <source>
        <dbReference type="EMBL" id="SDJ70516.1"/>
    </source>
</evidence>
<evidence type="ECO:0008006" key="3">
    <source>
        <dbReference type="Google" id="ProtNLM"/>
    </source>
</evidence>
<dbReference type="Proteomes" id="UP000182367">
    <property type="component" value="Unassembled WGS sequence"/>
</dbReference>
<reference evidence="1 2" key="1">
    <citation type="submission" date="2016-10" db="EMBL/GenBank/DDBJ databases">
        <authorList>
            <person name="Varghese N."/>
            <person name="Submissions S."/>
        </authorList>
    </citation>
    <scope>NUCLEOTIDE SEQUENCE [LARGE SCALE GENOMIC DNA]</scope>
    <source>
        <strain evidence="1 2">Gm-149</strain>
    </source>
</reference>
<accession>A0A1G8VX52</accession>
<organism evidence="1 2">
    <name type="scientific">Flavobacterium glycines</name>
    <dbReference type="NCBI Taxonomy" id="551990"/>
    <lineage>
        <taxon>Bacteria</taxon>
        <taxon>Pseudomonadati</taxon>
        <taxon>Bacteroidota</taxon>
        <taxon>Flavobacteriia</taxon>
        <taxon>Flavobacteriales</taxon>
        <taxon>Flavobacteriaceae</taxon>
        <taxon>Flavobacterium</taxon>
    </lineage>
</organism>
<dbReference type="EMBL" id="FNEO01000006">
    <property type="protein sequence ID" value="SDJ70516.1"/>
    <property type="molecule type" value="Genomic_DNA"/>
</dbReference>
<keyword evidence="2" id="KW-1185">Reference proteome</keyword>
<evidence type="ECO:0000313" key="2">
    <source>
        <dbReference type="Proteomes" id="UP000182367"/>
    </source>
</evidence>
<proteinExistence type="predicted"/>
<name>A0A1G8VX52_9FLAO</name>
<sequence>MRVFELMKEVLDVEKLKTITFEKKNTMLILNKNISKLLIFSFLIFVSCQGEIEEQKTNNQVSIAKDSPFTSYLQRVVMVKTADDNIIDKSSYCTVKFPYTVTVNDVTIAINSADDYAKVVSNINANTTDDDIVKIIFPVTMIYYNYEEELIQNELQFNALLDYWESLPDLLAKINCLNISYPIVLNVYNSSNQSANSVVIANDEAFYNFINNLSSGKLFAINYPISLKDNNNHTKIINNNSQFDDAIEDAIEHCSSNLNTSLNFLETIISGSWKVAYYYDESDKTFLYKDYQLVFKNDFTVKAVKSSTVLNGTWETKVENGVREFKIHFDSDNPLHELDEGWKLFEFNNSQIRFRGNTSDSGTQTEYFYLIKI</sequence>
<gene>
    <name evidence="1" type="ORF">SAMN05192550_2606</name>
</gene>